<evidence type="ECO:0000256" key="1">
    <source>
        <dbReference type="SAM" id="MobiDB-lite"/>
    </source>
</evidence>
<keyword evidence="3" id="KW-1185">Reference proteome</keyword>
<feature type="region of interest" description="Disordered" evidence="1">
    <location>
        <begin position="53"/>
        <end position="74"/>
    </location>
</feature>
<gene>
    <name evidence="2" type="ORF">EMPG_10194</name>
</gene>
<dbReference type="EMBL" id="LDEV01003136">
    <property type="protein sequence ID" value="KLJ06365.1"/>
    <property type="molecule type" value="Genomic_DNA"/>
</dbReference>
<comment type="caution">
    <text evidence="2">The sequence shown here is derived from an EMBL/GenBank/DDBJ whole genome shotgun (WGS) entry which is preliminary data.</text>
</comment>
<name>A0A0H1B4R6_9EURO</name>
<sequence length="117" mass="13470">MPAQTRTPRRSRWVDATARYITLEPDYLFEQLVRTESSERKIAKSFVVGTEDTRRQKDRKNATRVKKSQRTTRLWAKQMPGQAISFNRDSNKTEKKSWLVGGGVESFPDPSVLGLLV</sequence>
<dbReference type="AlphaFoldDB" id="A0A0H1B4R6"/>
<protein>
    <submittedName>
        <fullName evidence="2">Uncharacterized protein</fullName>
    </submittedName>
</protein>
<dbReference type="Proteomes" id="UP000053573">
    <property type="component" value="Unassembled WGS sequence"/>
</dbReference>
<evidence type="ECO:0000313" key="2">
    <source>
        <dbReference type="EMBL" id="KLJ06365.1"/>
    </source>
</evidence>
<organism evidence="2 3">
    <name type="scientific">Blastomyces silverae</name>
    <dbReference type="NCBI Taxonomy" id="2060906"/>
    <lineage>
        <taxon>Eukaryota</taxon>
        <taxon>Fungi</taxon>
        <taxon>Dikarya</taxon>
        <taxon>Ascomycota</taxon>
        <taxon>Pezizomycotina</taxon>
        <taxon>Eurotiomycetes</taxon>
        <taxon>Eurotiomycetidae</taxon>
        <taxon>Onygenales</taxon>
        <taxon>Ajellomycetaceae</taxon>
        <taxon>Blastomyces</taxon>
    </lineage>
</organism>
<accession>A0A0H1B4R6</accession>
<evidence type="ECO:0000313" key="3">
    <source>
        <dbReference type="Proteomes" id="UP000053573"/>
    </source>
</evidence>
<reference evidence="3" key="1">
    <citation type="journal article" date="2015" name="PLoS Genet.">
        <title>The dynamic genome and transcriptome of the human fungal pathogen Blastomyces and close relative Emmonsia.</title>
        <authorList>
            <person name="Munoz J.F."/>
            <person name="Gauthier G.M."/>
            <person name="Desjardins C.A."/>
            <person name="Gallo J.E."/>
            <person name="Holder J."/>
            <person name="Sullivan T.D."/>
            <person name="Marty A.J."/>
            <person name="Carmen J.C."/>
            <person name="Chen Z."/>
            <person name="Ding L."/>
            <person name="Gujja S."/>
            <person name="Magrini V."/>
            <person name="Misas E."/>
            <person name="Mitreva M."/>
            <person name="Priest M."/>
            <person name="Saif S."/>
            <person name="Whiston E.A."/>
            <person name="Young S."/>
            <person name="Zeng Q."/>
            <person name="Goldman W.E."/>
            <person name="Mardis E.R."/>
            <person name="Taylor J.W."/>
            <person name="McEwen J.G."/>
            <person name="Clay O.K."/>
            <person name="Klein B.S."/>
            <person name="Cuomo C.A."/>
        </authorList>
    </citation>
    <scope>NUCLEOTIDE SEQUENCE [LARGE SCALE GENOMIC DNA]</scope>
    <source>
        <strain evidence="3">UAMH 139</strain>
    </source>
</reference>
<proteinExistence type="predicted"/>